<dbReference type="InterPro" id="IPR017853">
    <property type="entry name" value="GH"/>
</dbReference>
<dbReference type="PANTHER" id="PTHR32438">
    <property type="entry name" value="4-ALPHA-GLUCANOTRANSFERASE DPE1, CHLOROPLASTIC/AMYLOPLASTIC"/>
    <property type="match status" value="1"/>
</dbReference>
<dbReference type="GO" id="GO:0004134">
    <property type="term" value="F:4-alpha-glucanotransferase activity"/>
    <property type="evidence" value="ECO:0007669"/>
    <property type="project" value="UniProtKB-EC"/>
</dbReference>
<dbReference type="Pfam" id="PF21226">
    <property type="entry name" value="MalQ_N"/>
    <property type="match status" value="1"/>
</dbReference>
<comment type="catalytic activity">
    <reaction evidence="1 10">
        <text>Transfers a segment of a (1-&gt;4)-alpha-D-glucan to a new position in an acceptor, which may be glucose or a (1-&gt;4)-alpha-D-glucan.</text>
        <dbReference type="EC" id="2.4.1.25"/>
    </reaction>
</comment>
<evidence type="ECO:0000259" key="11">
    <source>
        <dbReference type="Pfam" id="PF21226"/>
    </source>
</evidence>
<evidence type="ECO:0000256" key="1">
    <source>
        <dbReference type="ARBA" id="ARBA00000439"/>
    </source>
</evidence>
<evidence type="ECO:0000256" key="8">
    <source>
        <dbReference type="ARBA" id="ARBA00031423"/>
    </source>
</evidence>
<gene>
    <name evidence="12" type="primary">malQ</name>
    <name evidence="12" type="ORF">CJ203_09310</name>
</gene>
<evidence type="ECO:0000256" key="10">
    <source>
        <dbReference type="RuleBase" id="RU361207"/>
    </source>
</evidence>
<sequence>MADTDLLENLATAYGFSLTYRGLTNETVASPRESLVTLLQALDVPLSDDPSDEELSEALDTWRRHWATRPLPPVLVAKEGEEKSFTVHVPEGAPADVWVTLEDGSTSPVYQDENWNPPTWRDGIEWGEASFHTRGDLPVGWYRIHLASTSEQAEIAQECTLVVTPRLLTTNLELVQNPAWGMMAQLYSVRSEQSWGIGDFHDLGELAAVAARHGADYLLINPVHAAQPFPPVEDSPYLPTSRRFVNPIYIAVEDVPEFELLDAETRSEIDELSADLKARNRSADFIERNTIFDTKLAVLQELYFLFEESGDHEAFDAFIADQGEGLVAFAQWCAQAEIDRDTLAADDKHRIVVPVEQQEELARFYMWLQFVADRQRAAAQAKAVQAGMRIGIMTDLAVGVHPDGADATTLRKVLVPDASVGAPPDGYSQQGQDWSQPPWNPYKLAEAGYKPWRDLLRTVLSHSGGIRVDHILGLFRLFWIPRMSTPSHGAYMNYDHEAMLGILALEAQRAGAVVVGEDLGTFEPWVQDVLRDRGVLGTSVIWFEHSPTDGRPLGQQEYRHLALSSIGTHDLPPTAGYLSGAHNALRNELGLMSDALEDIDATDVAWQCDVLDTVRESGAFAGTDLADKQFAGLGRDERGDVDELVLGLTRFIAGTNSALTCTNLVDMVGDKRVQNLPGTNSEQYQNWCVPLCDKDGKAVLIEDLENMELFRRMAEASARPPRS</sequence>
<evidence type="ECO:0000256" key="4">
    <source>
        <dbReference type="ARBA" id="ARBA00020295"/>
    </source>
</evidence>
<dbReference type="PANTHER" id="PTHR32438:SF5">
    <property type="entry name" value="4-ALPHA-GLUCANOTRANSFERASE DPE1, CHLOROPLASTIC_AMYLOPLASTIC"/>
    <property type="match status" value="1"/>
</dbReference>
<keyword evidence="7 10" id="KW-0119">Carbohydrate metabolism</keyword>
<protein>
    <recommendedName>
        <fullName evidence="4 10">4-alpha-glucanotransferase</fullName>
        <ecNumber evidence="3 10">2.4.1.25</ecNumber>
    </recommendedName>
    <alternativeName>
        <fullName evidence="8 10">Amylomaltase</fullName>
    </alternativeName>
    <alternativeName>
        <fullName evidence="9 10">Disproportionating enzyme</fullName>
    </alternativeName>
</protein>
<dbReference type="EC" id="2.4.1.25" evidence="3 10"/>
<organism evidence="12 13">
    <name type="scientific">Corynebacterium tuscaniense</name>
    <dbReference type="NCBI Taxonomy" id="302449"/>
    <lineage>
        <taxon>Bacteria</taxon>
        <taxon>Bacillati</taxon>
        <taxon>Actinomycetota</taxon>
        <taxon>Actinomycetes</taxon>
        <taxon>Mycobacteriales</taxon>
        <taxon>Corynebacteriaceae</taxon>
        <taxon>Corynebacterium</taxon>
    </lineage>
</organism>
<feature type="domain" description="MalQ N-terminal beta-sandwich" evidence="11">
    <location>
        <begin position="71"/>
        <end position="165"/>
    </location>
</feature>
<evidence type="ECO:0000256" key="9">
    <source>
        <dbReference type="ARBA" id="ARBA00031501"/>
    </source>
</evidence>
<keyword evidence="5 10" id="KW-0328">Glycosyltransferase</keyword>
<evidence type="ECO:0000313" key="13">
    <source>
        <dbReference type="Proteomes" id="UP000235836"/>
    </source>
</evidence>
<dbReference type="Pfam" id="PF02446">
    <property type="entry name" value="Glyco_hydro_77"/>
    <property type="match status" value="1"/>
</dbReference>
<dbReference type="EMBL" id="PNHG01000016">
    <property type="protein sequence ID" value="PMC63797.1"/>
    <property type="molecule type" value="Genomic_DNA"/>
</dbReference>
<comment type="caution">
    <text evidence="12">The sequence shown here is derived from an EMBL/GenBank/DDBJ whole genome shotgun (WGS) entry which is preliminary data.</text>
</comment>
<dbReference type="AlphaFoldDB" id="A0A2N6T390"/>
<dbReference type="Gene3D" id="3.20.20.80">
    <property type="entry name" value="Glycosidases"/>
    <property type="match status" value="1"/>
</dbReference>
<dbReference type="InterPro" id="IPR003385">
    <property type="entry name" value="Glyco_hydro_77"/>
</dbReference>
<comment type="similarity">
    <text evidence="2 10">Belongs to the disproportionating enzyme family.</text>
</comment>
<keyword evidence="13" id="KW-1185">Reference proteome</keyword>
<evidence type="ECO:0000256" key="2">
    <source>
        <dbReference type="ARBA" id="ARBA00005684"/>
    </source>
</evidence>
<evidence type="ECO:0000256" key="7">
    <source>
        <dbReference type="ARBA" id="ARBA00023277"/>
    </source>
</evidence>
<reference evidence="12 13" key="1">
    <citation type="submission" date="2017-09" db="EMBL/GenBank/DDBJ databases">
        <title>Bacterial strain isolated from the female urinary microbiota.</title>
        <authorList>
            <person name="Thomas-White K."/>
            <person name="Kumar N."/>
            <person name="Forster S."/>
            <person name="Putonti C."/>
            <person name="Lawley T."/>
            <person name="Wolfe A.J."/>
        </authorList>
    </citation>
    <scope>NUCLEOTIDE SEQUENCE [LARGE SCALE GENOMIC DNA]</scope>
    <source>
        <strain evidence="12 13">UMB0792</strain>
    </source>
</reference>
<keyword evidence="6 10" id="KW-0808">Transferase</keyword>
<name>A0A2N6T390_9CORY</name>
<dbReference type="RefSeq" id="WP_102724373.1">
    <property type="nucleotide sequence ID" value="NZ_PNHG01000016.1"/>
</dbReference>
<dbReference type="GO" id="GO:0005975">
    <property type="term" value="P:carbohydrate metabolic process"/>
    <property type="evidence" value="ECO:0007669"/>
    <property type="project" value="InterPro"/>
</dbReference>
<dbReference type="Proteomes" id="UP000235836">
    <property type="component" value="Unassembled WGS sequence"/>
</dbReference>
<proteinExistence type="inferred from homology"/>
<dbReference type="NCBIfam" id="TIGR00217">
    <property type="entry name" value="malQ"/>
    <property type="match status" value="1"/>
</dbReference>
<evidence type="ECO:0000313" key="12">
    <source>
        <dbReference type="EMBL" id="PMC63797.1"/>
    </source>
</evidence>
<evidence type="ECO:0000256" key="3">
    <source>
        <dbReference type="ARBA" id="ARBA00012560"/>
    </source>
</evidence>
<evidence type="ECO:0000256" key="5">
    <source>
        <dbReference type="ARBA" id="ARBA00022676"/>
    </source>
</evidence>
<dbReference type="SUPFAM" id="SSF51445">
    <property type="entry name" value="(Trans)glycosidases"/>
    <property type="match status" value="1"/>
</dbReference>
<dbReference type="InterPro" id="IPR048458">
    <property type="entry name" value="MalQ_N"/>
</dbReference>
<evidence type="ECO:0000256" key="6">
    <source>
        <dbReference type="ARBA" id="ARBA00022679"/>
    </source>
</evidence>
<accession>A0A2N6T390</accession>